<comment type="similarity">
    <text evidence="2">Belongs to the CSL4 family.</text>
</comment>
<dbReference type="GO" id="GO:0005737">
    <property type="term" value="C:cytoplasm"/>
    <property type="evidence" value="ECO:0007669"/>
    <property type="project" value="UniProtKB-SubCell"/>
</dbReference>
<feature type="binding site" evidence="2">
    <location>
        <position position="158"/>
    </location>
    <ligand>
        <name>Zn(2+)</name>
        <dbReference type="ChEBI" id="CHEBI:29105"/>
    </ligand>
</feature>
<name>A0A090I640_METFO</name>
<dbReference type="PATRIC" id="fig|2162.10.peg.2377"/>
<dbReference type="Pfam" id="PF14382">
    <property type="entry name" value="ECR1_N"/>
    <property type="match status" value="1"/>
</dbReference>
<feature type="binding site" evidence="2">
    <location>
        <position position="155"/>
    </location>
    <ligand>
        <name>Zn(2+)</name>
        <dbReference type="ChEBI" id="CHEBI:29105"/>
    </ligand>
</feature>
<dbReference type="PANTHER" id="PTHR12686">
    <property type="entry name" value="3'-5' EXORIBONUCLEASE CSL4-RELATED"/>
    <property type="match status" value="1"/>
</dbReference>
<dbReference type="EMBL" id="LN734822">
    <property type="protein sequence ID" value="CEL25918.1"/>
    <property type="molecule type" value="Genomic_DNA"/>
</dbReference>
<dbReference type="InterPro" id="IPR012340">
    <property type="entry name" value="NA-bd_OB-fold"/>
</dbReference>
<keyword evidence="8" id="KW-1185">Reference proteome</keyword>
<reference evidence="4" key="1">
    <citation type="submission" date="2013-12" db="EMBL/GenBank/DDBJ databases">
        <title>The complete genome sequence of Methanobacterium sp. BRM9.</title>
        <authorList>
            <consortium name="Pastoral Greenhouse Gas Research Consortium"/>
            <person name="Kelly W.J."/>
            <person name="Leahy S.C."/>
            <person name="Perry R."/>
            <person name="Li D."/>
            <person name="Altermann E."/>
            <person name="Lambie S.C."/>
            <person name="Attwood G.T."/>
        </authorList>
    </citation>
    <scope>NUCLEOTIDE SEQUENCE [LARGE SCALE GENOMIC DNA]</scope>
    <source>
        <strain evidence="4">BRM9</strain>
    </source>
</reference>
<feature type="domain" description="S1 motif" evidence="3">
    <location>
        <begin position="66"/>
        <end position="144"/>
    </location>
</feature>
<dbReference type="OrthoDB" id="6768at2157"/>
<dbReference type="PROSITE" id="PS50126">
    <property type="entry name" value="S1"/>
    <property type="match status" value="1"/>
</dbReference>
<dbReference type="InterPro" id="IPR025721">
    <property type="entry name" value="Exosome_cplx_N_dom"/>
</dbReference>
<dbReference type="KEGG" id="mfi:DSM1535_1203"/>
<dbReference type="EMBL" id="CP006933">
    <property type="protein sequence ID" value="AIS33069.1"/>
    <property type="molecule type" value="Genomic_DNA"/>
</dbReference>
<sequence>MKAKNGDFVLPGDPLGVTEEFLPSEWTYDDHGEIRSLVAGTVTIDQKNKKIAIIPKTKSPAILKKGDVVLGQIREVRGQRALVDVDGIKDSKRSLPITFLGAIHISQARKGYVDKLTDDFHIGDIIQARVTKVMGVDNADLTTAESELGVLKAMCTNCRHFMKQIGKKEVKCPNCGRKETRNISSNYEG</sequence>
<dbReference type="STRING" id="2162.BRM9_2269"/>
<evidence type="ECO:0000259" key="3">
    <source>
        <dbReference type="PROSITE" id="PS50126"/>
    </source>
</evidence>
<dbReference type="GO" id="GO:0000178">
    <property type="term" value="C:exosome (RNase complex)"/>
    <property type="evidence" value="ECO:0007669"/>
    <property type="project" value="UniProtKB-KW"/>
</dbReference>
<dbReference type="Proteomes" id="UP000029661">
    <property type="component" value="Chromosome"/>
</dbReference>
<dbReference type="GO" id="GO:0006396">
    <property type="term" value="P:RNA processing"/>
    <property type="evidence" value="ECO:0007669"/>
    <property type="project" value="InterPro"/>
</dbReference>
<dbReference type="Gene3D" id="2.20.70.10">
    <property type="match status" value="1"/>
</dbReference>
<accession>A0A090I640</accession>
<dbReference type="AlphaFoldDB" id="A0A090I640"/>
<dbReference type="HAMAP" id="MF_00975">
    <property type="entry name" value="Exosome_Csl4"/>
    <property type="match status" value="1"/>
</dbReference>
<evidence type="ECO:0000313" key="5">
    <source>
        <dbReference type="EMBL" id="CEA13540.1"/>
    </source>
</evidence>
<dbReference type="SUPFAM" id="SSF50249">
    <property type="entry name" value="Nucleic acid-binding proteins"/>
    <property type="match status" value="1"/>
</dbReference>
<protein>
    <recommendedName>
        <fullName evidence="2">Exosome complex component Csl4</fullName>
    </recommendedName>
</protein>
<dbReference type="GeneID" id="82850234"/>
<evidence type="ECO:0000313" key="4">
    <source>
        <dbReference type="EMBL" id="AIS33069.1"/>
    </source>
</evidence>
<comment type="subunit">
    <text evidence="2">Component of the archaeal exosome complex. Forms a trimer of Rrp4 and/or Csl4 subunits. The trimer associates with an hexameric ring-like arrangement composed of 3 Rrp41-Rrp42 heterodimers. Interacts with DnaG.</text>
</comment>
<dbReference type="SMART" id="SM00316">
    <property type="entry name" value="S1"/>
    <property type="match status" value="1"/>
</dbReference>
<evidence type="ECO:0000256" key="2">
    <source>
        <dbReference type="HAMAP-Rule" id="MF_00975"/>
    </source>
</evidence>
<proteinExistence type="inferred from homology"/>
<dbReference type="InterPro" id="IPR039771">
    <property type="entry name" value="Csl4"/>
</dbReference>
<keyword evidence="1 2" id="KW-0271">Exosome</keyword>
<feature type="binding site" evidence="2">
    <location>
        <position position="172"/>
    </location>
    <ligand>
        <name>Zn(2+)</name>
        <dbReference type="ChEBI" id="CHEBI:29105"/>
    </ligand>
</feature>
<dbReference type="Gene3D" id="2.40.50.100">
    <property type="match status" value="1"/>
</dbReference>
<reference evidence="7" key="4">
    <citation type="submission" date="2020-10" db="EMBL/GenBank/DDBJ databases">
        <title>Dehalococcoides mccartyi of a TCE/Cr reducing biochatode.</title>
        <authorList>
            <person name="Matturro B."/>
        </authorList>
    </citation>
    <scope>NUCLEOTIDE SEQUENCE</scope>
    <source>
        <strain evidence="7">Bin2</strain>
    </source>
</reference>
<keyword evidence="2" id="KW-0963">Cytoplasm</keyword>
<dbReference type="GO" id="GO:0006401">
    <property type="term" value="P:RNA catabolic process"/>
    <property type="evidence" value="ECO:0007669"/>
    <property type="project" value="UniProtKB-UniRule"/>
</dbReference>
<organism evidence="5">
    <name type="scientific">Methanobacterium formicicum</name>
    <dbReference type="NCBI Taxonomy" id="2162"/>
    <lineage>
        <taxon>Archaea</taxon>
        <taxon>Methanobacteriati</taxon>
        <taxon>Methanobacteriota</taxon>
        <taxon>Methanomada group</taxon>
        <taxon>Methanobacteria</taxon>
        <taxon>Methanobacteriales</taxon>
        <taxon>Methanobacteriaceae</taxon>
        <taxon>Methanobacterium</taxon>
    </lineage>
</organism>
<reference evidence="6" key="3">
    <citation type="submission" date="2014-09" db="EMBL/GenBank/DDBJ databases">
        <authorList>
            <person name="Bishop-Lilly K.A."/>
            <person name="Broomall S.M."/>
            <person name="Chain P.S."/>
            <person name="Chertkov O."/>
            <person name="Coyne S.R."/>
            <person name="Daligault H.E."/>
            <person name="Davenport K.W."/>
            <person name="Erkkila T."/>
            <person name="Frey K.G."/>
            <person name="Gibbons H.S."/>
            <person name="Gu W."/>
            <person name="Jaissle J."/>
            <person name="Johnson S.L."/>
            <person name="Koroleva G.I."/>
            <person name="Ladner J.T."/>
            <person name="Lo C.-C."/>
            <person name="Minogue T.D."/>
            <person name="Munk C."/>
            <person name="Palacios G.F."/>
            <person name="Redden C.L."/>
            <person name="Rosenzweig C.N."/>
            <person name="Scholz M.B."/>
            <person name="Teshima H."/>
            <person name="Xu Y."/>
        </authorList>
    </citation>
    <scope>NUCLEOTIDE SEQUENCE</scope>
    <source>
        <strain evidence="6">Mb9</strain>
    </source>
</reference>
<keyword evidence="2" id="KW-0479">Metal-binding</keyword>
<dbReference type="SUPFAM" id="SSF110324">
    <property type="entry name" value="Ribosomal L27 protein-like"/>
    <property type="match status" value="1"/>
</dbReference>
<dbReference type="KEGG" id="mfc:BRM9_2269"/>
<dbReference type="NCBIfam" id="NF034126">
    <property type="entry name" value="PRK09521.1"/>
    <property type="match status" value="1"/>
</dbReference>
<dbReference type="GO" id="GO:0008270">
    <property type="term" value="F:zinc ion binding"/>
    <property type="evidence" value="ECO:0007669"/>
    <property type="project" value="UniProtKB-UniRule"/>
</dbReference>
<reference evidence="5" key="2">
    <citation type="submission" date="2014-08" db="EMBL/GenBank/DDBJ databases">
        <authorList>
            <person name="Wibberg D."/>
        </authorList>
    </citation>
    <scope>NUCLEOTIDE SEQUENCE</scope>
</reference>
<feature type="binding site" evidence="2">
    <location>
        <position position="175"/>
    </location>
    <ligand>
        <name>Zn(2+)</name>
        <dbReference type="ChEBI" id="CHEBI:29105"/>
    </ligand>
</feature>
<evidence type="ECO:0000313" key="8">
    <source>
        <dbReference type="Proteomes" id="UP000062768"/>
    </source>
</evidence>
<dbReference type="Proteomes" id="UP000062768">
    <property type="component" value="Chromosome I"/>
</dbReference>
<dbReference type="Proteomes" id="UP000606900">
    <property type="component" value="Unassembled WGS sequence"/>
</dbReference>
<comment type="function">
    <text evidence="2">Non-catalytic component of the exosome, which is a complex involved in RNA degradation. Increases the RNA binding and the efficiency of RNA degradation. Helpful for the interaction of the exosome with A-poor RNAs.</text>
</comment>
<dbReference type="EMBL" id="JADIIL010000017">
    <property type="protein sequence ID" value="MBF4474761.1"/>
    <property type="molecule type" value="Genomic_DNA"/>
</dbReference>
<comment type="subcellular location">
    <subcellularLocation>
        <location evidence="2">Cytoplasm</location>
    </subcellularLocation>
</comment>
<evidence type="ECO:0000256" key="1">
    <source>
        <dbReference type="ARBA" id="ARBA00022835"/>
    </source>
</evidence>
<dbReference type="Gene3D" id="2.40.50.140">
    <property type="entry name" value="Nucleic acid-binding proteins"/>
    <property type="match status" value="1"/>
</dbReference>
<dbReference type="EMBL" id="LN515531">
    <property type="protein sequence ID" value="CEA13540.1"/>
    <property type="molecule type" value="Genomic_DNA"/>
</dbReference>
<dbReference type="GO" id="GO:0003676">
    <property type="term" value="F:nucleic acid binding"/>
    <property type="evidence" value="ECO:0007669"/>
    <property type="project" value="InterPro"/>
</dbReference>
<gene>
    <name evidence="2" type="primary">csl4</name>
    <name evidence="4" type="ORF">BRM9_2269</name>
    <name evidence="5" type="ORF">DSM1535_1203</name>
    <name evidence="7" type="ORF">ISP06_04730</name>
    <name evidence="6" type="ORF">MB9_2307</name>
</gene>
<keyword evidence="2" id="KW-0862">Zinc</keyword>
<dbReference type="InterPro" id="IPR003029">
    <property type="entry name" value="S1_domain"/>
</dbReference>
<evidence type="ECO:0000313" key="6">
    <source>
        <dbReference type="EMBL" id="CEL25918.1"/>
    </source>
</evidence>
<dbReference type="RefSeq" id="WP_048072738.1">
    <property type="nucleotide sequence ID" value="NZ_CALCVY010000010.1"/>
</dbReference>
<dbReference type="PANTHER" id="PTHR12686:SF8">
    <property type="entry name" value="EXOSOME COMPLEX COMPONENT CSL4"/>
    <property type="match status" value="1"/>
</dbReference>
<evidence type="ECO:0000313" key="7">
    <source>
        <dbReference type="EMBL" id="MBF4474761.1"/>
    </source>
</evidence>
<dbReference type="InterPro" id="IPR030850">
    <property type="entry name" value="Exosome_Csl4_arc"/>
</dbReference>